<dbReference type="STRING" id="698758.AXY_02530"/>
<keyword evidence="8" id="KW-0443">Lipid metabolism</keyword>
<dbReference type="PATRIC" id="fig|698758.3.peg.255"/>
<evidence type="ECO:0000256" key="11">
    <source>
        <dbReference type="SAM" id="Phobius"/>
    </source>
</evidence>
<dbReference type="PROSITE" id="PS50146">
    <property type="entry name" value="DAGK"/>
    <property type="match status" value="1"/>
</dbReference>
<keyword evidence="3" id="KW-0444">Lipid biosynthesis</keyword>
<keyword evidence="11" id="KW-0472">Membrane</keyword>
<evidence type="ECO:0000259" key="12">
    <source>
        <dbReference type="PROSITE" id="PS50146"/>
    </source>
</evidence>
<dbReference type="InterPro" id="IPR045540">
    <property type="entry name" value="YegS/DAGK_C"/>
</dbReference>
<evidence type="ECO:0000256" key="9">
    <source>
        <dbReference type="ARBA" id="ARBA00023209"/>
    </source>
</evidence>
<dbReference type="NCBIfam" id="TIGR00147">
    <property type="entry name" value="YegS/Rv2252/BmrU family lipid kinase"/>
    <property type="match status" value="1"/>
</dbReference>
<dbReference type="InterPro" id="IPR017438">
    <property type="entry name" value="ATP-NAD_kinase_N"/>
</dbReference>
<keyword evidence="5" id="KW-0547">Nucleotide-binding</keyword>
<dbReference type="GO" id="GO:0005524">
    <property type="term" value="F:ATP binding"/>
    <property type="evidence" value="ECO:0007669"/>
    <property type="project" value="UniProtKB-KW"/>
</dbReference>
<evidence type="ECO:0000256" key="4">
    <source>
        <dbReference type="ARBA" id="ARBA00022679"/>
    </source>
</evidence>
<evidence type="ECO:0000256" key="6">
    <source>
        <dbReference type="ARBA" id="ARBA00022777"/>
    </source>
</evidence>
<dbReference type="Proteomes" id="UP000006294">
    <property type="component" value="Chromosome"/>
</dbReference>
<feature type="domain" description="DAGKc" evidence="12">
    <location>
        <begin position="1"/>
        <end position="124"/>
    </location>
</feature>
<name>K0IVE5_AMPXN</name>
<dbReference type="HOGENOM" id="CLU_045532_0_2_9"/>
<keyword evidence="11" id="KW-0812">Transmembrane</keyword>
<gene>
    <name evidence="13" type="ordered locus">AXY_02530</name>
</gene>
<evidence type="ECO:0000256" key="10">
    <source>
        <dbReference type="ARBA" id="ARBA00023264"/>
    </source>
</evidence>
<evidence type="ECO:0000256" key="2">
    <source>
        <dbReference type="ARBA" id="ARBA00005983"/>
    </source>
</evidence>
<dbReference type="InterPro" id="IPR001206">
    <property type="entry name" value="Diacylglycerol_kinase_cat_dom"/>
</dbReference>
<feature type="transmembrane region" description="Helical" evidence="11">
    <location>
        <begin position="153"/>
        <end position="170"/>
    </location>
</feature>
<dbReference type="AlphaFoldDB" id="K0IVE5"/>
<dbReference type="PANTHER" id="PTHR12358:SF54">
    <property type="entry name" value="SPHINGOSINE KINASE RELATED PROTEIN"/>
    <property type="match status" value="1"/>
</dbReference>
<keyword evidence="4" id="KW-0808">Transferase</keyword>
<comment type="similarity">
    <text evidence="2">Belongs to the diacylglycerol/lipid kinase family.</text>
</comment>
<evidence type="ECO:0000256" key="7">
    <source>
        <dbReference type="ARBA" id="ARBA00022840"/>
    </source>
</evidence>
<dbReference type="GO" id="GO:0016301">
    <property type="term" value="F:kinase activity"/>
    <property type="evidence" value="ECO:0007669"/>
    <property type="project" value="UniProtKB-KW"/>
</dbReference>
<dbReference type="InterPro" id="IPR016064">
    <property type="entry name" value="NAD/diacylglycerol_kinase_sf"/>
</dbReference>
<reference evidence="13 14" key="1">
    <citation type="submission" date="2011-01" db="EMBL/GenBank/DDBJ databases">
        <title>Whole genome sequence of Amphibacillus xylinus NBRC 15112.</title>
        <authorList>
            <person name="Nakazawa H."/>
            <person name="Katano Y."/>
            <person name="Nakamura S."/>
            <person name="Sasagawa M."/>
            <person name="Fukada J."/>
            <person name="Arai T."/>
            <person name="Sasakura N."/>
            <person name="Mochizuki D."/>
            <person name="Hosoyama A."/>
            <person name="Harada K."/>
            <person name="Horikawa H."/>
            <person name="Kato Y."/>
            <person name="Harada T."/>
            <person name="Sasaki K."/>
            <person name="Sekiguchi M."/>
            <person name="Hodoyama M."/>
            <person name="Nishiko R."/>
            <person name="Narita H."/>
            <person name="Hanamaki A."/>
            <person name="Hata C."/>
            <person name="Konno Y."/>
            <person name="Niimura Y."/>
            <person name="Yamazaki S."/>
            <person name="Fujita N."/>
        </authorList>
    </citation>
    <scope>NUCLEOTIDE SEQUENCE [LARGE SCALE GENOMIC DNA]</scope>
    <source>
        <strain evidence="14">ATCC 51415 / DSM 6626 / JCM 7361 / LMG 17667 / NBRC 15112 / Ep01</strain>
    </source>
</reference>
<comment type="cofactor">
    <cofactor evidence="1">
        <name>Mg(2+)</name>
        <dbReference type="ChEBI" id="CHEBI:18420"/>
    </cofactor>
</comment>
<dbReference type="eggNOG" id="COG1597">
    <property type="taxonomic scope" value="Bacteria"/>
</dbReference>
<evidence type="ECO:0000313" key="14">
    <source>
        <dbReference type="Proteomes" id="UP000006294"/>
    </source>
</evidence>
<dbReference type="PANTHER" id="PTHR12358">
    <property type="entry name" value="SPHINGOSINE KINASE"/>
    <property type="match status" value="1"/>
</dbReference>
<dbReference type="EMBL" id="AP012050">
    <property type="protein sequence ID" value="BAM46385.1"/>
    <property type="molecule type" value="Genomic_DNA"/>
</dbReference>
<evidence type="ECO:0000256" key="5">
    <source>
        <dbReference type="ARBA" id="ARBA00022741"/>
    </source>
</evidence>
<dbReference type="SMART" id="SM00046">
    <property type="entry name" value="DAGKc"/>
    <property type="match status" value="1"/>
</dbReference>
<dbReference type="Gene3D" id="2.60.200.40">
    <property type="match status" value="1"/>
</dbReference>
<dbReference type="Pfam" id="PF00781">
    <property type="entry name" value="DAGK_cat"/>
    <property type="match status" value="1"/>
</dbReference>
<keyword evidence="11" id="KW-1133">Transmembrane helix</keyword>
<dbReference type="OrthoDB" id="9786026at2"/>
<dbReference type="InterPro" id="IPR005218">
    <property type="entry name" value="Diacylglycerol/lipid_kinase"/>
</dbReference>
<evidence type="ECO:0000313" key="13">
    <source>
        <dbReference type="EMBL" id="BAM46385.1"/>
    </source>
</evidence>
<keyword evidence="14" id="KW-1185">Reference proteome</keyword>
<accession>K0IVE5</accession>
<keyword evidence="6" id="KW-0418">Kinase</keyword>
<dbReference type="InterPro" id="IPR050187">
    <property type="entry name" value="Lipid_Phosphate_FormReg"/>
</dbReference>
<evidence type="ECO:0000256" key="1">
    <source>
        <dbReference type="ARBA" id="ARBA00001946"/>
    </source>
</evidence>
<protein>
    <recommendedName>
        <fullName evidence="12">DAGKc domain-containing protein</fullName>
    </recommendedName>
</protein>
<proteinExistence type="inferred from homology"/>
<keyword evidence="9" id="KW-0594">Phospholipid biosynthesis</keyword>
<dbReference type="Gene3D" id="3.40.50.10330">
    <property type="entry name" value="Probable inorganic polyphosphate/atp-NAD kinase, domain 1"/>
    <property type="match status" value="1"/>
</dbReference>
<dbReference type="RefSeq" id="WP_015008991.1">
    <property type="nucleotide sequence ID" value="NC_018704.1"/>
</dbReference>
<sequence>MQVYLIVNPKSGKGLKVFKKFQEKLTIPYKSYLTEYPRHATKLTKQIKANDPNSLVIAVGGDGTVNEVVQGAANSNLTVGVISSGSGNDFSRYFYCFNTPADIERFVREKTTGLADVGEISFYNEQKLFINNSGIGFDALICERVRRSKVKRFLNLFGLGKLVYVYYVLLELFRFKPFQLETNLGGNKRIYTDVWFVAASNQPYFGGGMKISPHSNAEDGMLEFTLIHKLKKLRFIMIFWKVFNGKHLKYTDYVTQFKGHSIDVYIEEHLFGHIDGEVLTIPAKQTISFSVSEYQLNHAIEKQITRNINIEQVKIG</sequence>
<dbReference type="SUPFAM" id="SSF111331">
    <property type="entry name" value="NAD kinase/diacylglycerol kinase-like"/>
    <property type="match status" value="1"/>
</dbReference>
<dbReference type="GO" id="GO:0008654">
    <property type="term" value="P:phospholipid biosynthetic process"/>
    <property type="evidence" value="ECO:0007669"/>
    <property type="project" value="UniProtKB-KW"/>
</dbReference>
<keyword evidence="10" id="KW-1208">Phospholipid metabolism</keyword>
<evidence type="ECO:0000256" key="8">
    <source>
        <dbReference type="ARBA" id="ARBA00023098"/>
    </source>
</evidence>
<dbReference type="Pfam" id="PF19279">
    <property type="entry name" value="YegS_C"/>
    <property type="match status" value="1"/>
</dbReference>
<keyword evidence="7" id="KW-0067">ATP-binding</keyword>
<dbReference type="KEGG" id="axl:AXY_02530"/>
<evidence type="ECO:0000256" key="3">
    <source>
        <dbReference type="ARBA" id="ARBA00022516"/>
    </source>
</evidence>
<organism evidence="13 14">
    <name type="scientific">Amphibacillus xylanus (strain ATCC 51415 / DSM 6626 / JCM 7361 / LMG 17667 / NBRC 15112 / Ep01)</name>
    <dbReference type="NCBI Taxonomy" id="698758"/>
    <lineage>
        <taxon>Bacteria</taxon>
        <taxon>Bacillati</taxon>
        <taxon>Bacillota</taxon>
        <taxon>Bacilli</taxon>
        <taxon>Bacillales</taxon>
        <taxon>Bacillaceae</taxon>
        <taxon>Amphibacillus</taxon>
    </lineage>
</organism>